<evidence type="ECO:0000256" key="7">
    <source>
        <dbReference type="RuleBase" id="RU366015"/>
    </source>
</evidence>
<dbReference type="SUPFAM" id="SSF51182">
    <property type="entry name" value="RmlC-like cupins"/>
    <property type="match status" value="1"/>
</dbReference>
<proteinExistence type="inferred from homology"/>
<dbReference type="PROSITE" id="PS00725">
    <property type="entry name" value="GERMIN"/>
    <property type="match status" value="1"/>
</dbReference>
<keyword evidence="5 7" id="KW-0479">Metal-binding</keyword>
<evidence type="ECO:0000256" key="3">
    <source>
        <dbReference type="ARBA" id="ARBA00022523"/>
    </source>
</evidence>
<keyword evidence="10" id="KW-1185">Reference proteome</keyword>
<protein>
    <recommendedName>
        <fullName evidence="7">Germin-like protein</fullName>
    </recommendedName>
</protein>
<name>A0ABP1APD1_9BRYO</name>
<dbReference type="SMART" id="SM00835">
    <property type="entry name" value="Cupin_1"/>
    <property type="match status" value="1"/>
</dbReference>
<dbReference type="InterPro" id="IPR011051">
    <property type="entry name" value="RmlC_Cupin_sf"/>
</dbReference>
<dbReference type="InterPro" id="IPR006045">
    <property type="entry name" value="Cupin_1"/>
</dbReference>
<evidence type="ECO:0000256" key="4">
    <source>
        <dbReference type="ARBA" id="ARBA00022525"/>
    </source>
</evidence>
<dbReference type="EMBL" id="OZ023715">
    <property type="protein sequence ID" value="CAK9864358.1"/>
    <property type="molecule type" value="Genomic_DNA"/>
</dbReference>
<dbReference type="PRINTS" id="PR00325">
    <property type="entry name" value="GERMIN"/>
</dbReference>
<feature type="signal peptide" evidence="7">
    <location>
        <begin position="1"/>
        <end position="20"/>
    </location>
</feature>
<feature type="chain" id="PRO_5044968028" description="Germin-like protein" evidence="7">
    <location>
        <begin position="21"/>
        <end position="221"/>
    </location>
</feature>
<organism evidence="9 10">
    <name type="scientific">Sphagnum jensenii</name>
    <dbReference type="NCBI Taxonomy" id="128206"/>
    <lineage>
        <taxon>Eukaryota</taxon>
        <taxon>Viridiplantae</taxon>
        <taxon>Streptophyta</taxon>
        <taxon>Embryophyta</taxon>
        <taxon>Bryophyta</taxon>
        <taxon>Sphagnophytina</taxon>
        <taxon>Sphagnopsida</taxon>
        <taxon>Sphagnales</taxon>
        <taxon>Sphagnaceae</taxon>
        <taxon>Sphagnum</taxon>
    </lineage>
</organism>
<evidence type="ECO:0000256" key="6">
    <source>
        <dbReference type="ARBA" id="ARBA00023211"/>
    </source>
</evidence>
<reference evidence="9" key="1">
    <citation type="submission" date="2024-03" db="EMBL/GenBank/DDBJ databases">
        <authorList>
            <consortium name="ELIXIR-Norway"/>
            <consortium name="Elixir Norway"/>
        </authorList>
    </citation>
    <scope>NUCLEOTIDE SEQUENCE</scope>
</reference>
<keyword evidence="6 7" id="KW-0464">Manganese</keyword>
<sequence>MAFLLLQIALSPMTAMASDADPEQDFCVGIVASTTIVNGLVCKSPATVTVNDFVFAGLATAGNTATGAGIWGLPKTHVTPAFTAEFPGLNTLGISMARLDFAQGGLVPPHTHPRATEILFVVEGSLLVGFVSISNQLTDNQLFATTVNKGDVFVFPRGLLHFELNVGKGQATAIAALNSQNPGVQAQAAALFGSGISDVVLEKAFGLNGKAVEHIKAKFAA</sequence>
<evidence type="ECO:0000313" key="9">
    <source>
        <dbReference type="EMBL" id="CAK9864358.1"/>
    </source>
</evidence>
<dbReference type="InterPro" id="IPR019780">
    <property type="entry name" value="Germin_Mn-BS"/>
</dbReference>
<dbReference type="InterPro" id="IPR001929">
    <property type="entry name" value="Germin"/>
</dbReference>
<accession>A0ABP1APD1</accession>
<keyword evidence="7" id="KW-0732">Signal</keyword>
<comment type="subcellular location">
    <subcellularLocation>
        <location evidence="1 7">Secreted</location>
        <location evidence="1 7">Extracellular space</location>
        <location evidence="1 7">Apoplast</location>
    </subcellularLocation>
</comment>
<dbReference type="Gene3D" id="2.60.120.10">
    <property type="entry name" value="Jelly Rolls"/>
    <property type="match status" value="1"/>
</dbReference>
<dbReference type="CDD" id="cd02241">
    <property type="entry name" value="cupin_OxOx"/>
    <property type="match status" value="1"/>
</dbReference>
<dbReference type="Proteomes" id="UP001497522">
    <property type="component" value="Chromosome 14"/>
</dbReference>
<dbReference type="PANTHER" id="PTHR31238">
    <property type="entry name" value="GERMIN-LIKE PROTEIN SUBFAMILY 3 MEMBER 3"/>
    <property type="match status" value="1"/>
</dbReference>
<evidence type="ECO:0000256" key="5">
    <source>
        <dbReference type="ARBA" id="ARBA00022723"/>
    </source>
</evidence>
<evidence type="ECO:0000256" key="2">
    <source>
        <dbReference type="ARBA" id="ARBA00007456"/>
    </source>
</evidence>
<gene>
    <name evidence="9" type="ORF">CSSPJE1EN2_LOCUS7353</name>
</gene>
<keyword evidence="4 7" id="KW-0964">Secreted</keyword>
<dbReference type="InterPro" id="IPR014710">
    <property type="entry name" value="RmlC-like_jellyroll"/>
</dbReference>
<comment type="similarity">
    <text evidence="2 7">Belongs to the germin family.</text>
</comment>
<dbReference type="Pfam" id="PF00190">
    <property type="entry name" value="Cupin_1"/>
    <property type="match status" value="1"/>
</dbReference>
<evidence type="ECO:0000259" key="8">
    <source>
        <dbReference type="SMART" id="SM00835"/>
    </source>
</evidence>
<feature type="domain" description="Cupin type-1" evidence="8">
    <location>
        <begin position="73"/>
        <end position="213"/>
    </location>
</feature>
<keyword evidence="3 7" id="KW-0052">Apoplast</keyword>
<evidence type="ECO:0000256" key="1">
    <source>
        <dbReference type="ARBA" id="ARBA00004271"/>
    </source>
</evidence>
<evidence type="ECO:0000313" key="10">
    <source>
        <dbReference type="Proteomes" id="UP001497522"/>
    </source>
</evidence>